<dbReference type="AlphaFoldDB" id="A0A0G4PSP2"/>
<protein>
    <submittedName>
        <fullName evidence="2">Str. FM013</fullName>
    </submittedName>
</protein>
<name>A0A0G4PSP2_PENC3</name>
<sequence>MFPTGAMPGAPIKIQTTPIAVLYQTEPSPVPQTLMFLQLQQNLLRSRRQAFPVRFLQTLLFSILRRCIGRRIKDALLARGSQPDIIRDTSHGPLSRWLGRPEP</sequence>
<accession>A0A0G4PSP2</accession>
<reference evidence="2 3" key="1">
    <citation type="journal article" date="2014" name="Nat. Commun.">
        <title>Multiple recent horizontal transfers of a large genomic region in cheese making fungi.</title>
        <authorList>
            <person name="Cheeseman K."/>
            <person name="Ropars J."/>
            <person name="Renault P."/>
            <person name="Dupont J."/>
            <person name="Gouzy J."/>
            <person name="Branca A."/>
            <person name="Abraham A.L."/>
            <person name="Ceppi M."/>
            <person name="Conseiller E."/>
            <person name="Debuchy R."/>
            <person name="Malagnac F."/>
            <person name="Goarin A."/>
            <person name="Silar P."/>
            <person name="Lacoste S."/>
            <person name="Sallet E."/>
            <person name="Bensimon A."/>
            <person name="Giraud T."/>
            <person name="Brygoo Y."/>
        </authorList>
    </citation>
    <scope>NUCLEOTIDE SEQUENCE [LARGE SCALE GENOMIC DNA]</scope>
    <source>
        <strain evidence="3">FM 013</strain>
    </source>
</reference>
<keyword evidence="3" id="KW-1185">Reference proteome</keyword>
<organism evidence="2 3">
    <name type="scientific">Penicillium camemberti (strain FM 013)</name>
    <dbReference type="NCBI Taxonomy" id="1429867"/>
    <lineage>
        <taxon>Eukaryota</taxon>
        <taxon>Fungi</taxon>
        <taxon>Dikarya</taxon>
        <taxon>Ascomycota</taxon>
        <taxon>Pezizomycotina</taxon>
        <taxon>Eurotiomycetes</taxon>
        <taxon>Eurotiomycetidae</taxon>
        <taxon>Eurotiales</taxon>
        <taxon>Aspergillaceae</taxon>
        <taxon>Penicillium</taxon>
    </lineage>
</organism>
<evidence type="ECO:0000313" key="2">
    <source>
        <dbReference type="EMBL" id="CRL29392.1"/>
    </source>
</evidence>
<dbReference type="Proteomes" id="UP000053732">
    <property type="component" value="Unassembled WGS sequence"/>
</dbReference>
<dbReference type="EMBL" id="HG793168">
    <property type="protein sequence ID" value="CRL29392.1"/>
    <property type="molecule type" value="Genomic_DNA"/>
</dbReference>
<proteinExistence type="predicted"/>
<gene>
    <name evidence="2" type="ORF">PCAMFM013_S035g000087</name>
</gene>
<evidence type="ECO:0000256" key="1">
    <source>
        <dbReference type="SAM" id="MobiDB-lite"/>
    </source>
</evidence>
<evidence type="ECO:0000313" key="3">
    <source>
        <dbReference type="Proteomes" id="UP000053732"/>
    </source>
</evidence>
<feature type="region of interest" description="Disordered" evidence="1">
    <location>
        <begin position="84"/>
        <end position="103"/>
    </location>
</feature>